<evidence type="ECO:0000313" key="4">
    <source>
        <dbReference type="EMBL" id="GES35279.1"/>
    </source>
</evidence>
<dbReference type="SMART" id="SM00292">
    <property type="entry name" value="BRCT"/>
    <property type="match status" value="2"/>
</dbReference>
<reference evidence="4 5" key="1">
    <citation type="journal article" date="2018" name="Biodegradation">
        <title>1,4-Dioxane degradation characteristics of Rhodococcus aetherivorans JCM 14343.</title>
        <authorList>
            <person name="Inoue D."/>
            <person name="Tsunoda T."/>
            <person name="Yamamoto N."/>
            <person name="Ike M."/>
            <person name="Sei K."/>
        </authorList>
    </citation>
    <scope>NUCLEOTIDE SEQUENCE [LARGE SCALE GENOMIC DNA]</scope>
    <source>
        <strain evidence="4 5">JCM 14343</strain>
    </source>
</reference>
<dbReference type="InterPro" id="IPR036397">
    <property type="entry name" value="RNaseH_sf"/>
</dbReference>
<dbReference type="PANTHER" id="PTHR32097:SF4">
    <property type="entry name" value="GENERAL STRESS PROTEIN 16U"/>
    <property type="match status" value="1"/>
</dbReference>
<dbReference type="InterPro" id="IPR001357">
    <property type="entry name" value="BRCT_dom"/>
</dbReference>
<keyword evidence="4" id="KW-0548">Nucleotidyltransferase</keyword>
<dbReference type="SUPFAM" id="SSF53098">
    <property type="entry name" value="Ribonuclease H-like"/>
    <property type="match status" value="1"/>
</dbReference>
<dbReference type="NCBIfam" id="TIGR00573">
    <property type="entry name" value="dnaq"/>
    <property type="match status" value="1"/>
</dbReference>
<dbReference type="Pfam" id="PF00533">
    <property type="entry name" value="BRCT"/>
    <property type="match status" value="1"/>
</dbReference>
<dbReference type="PANTHER" id="PTHR32097">
    <property type="entry name" value="CAMP-BINDING PROTEIN 1-RELATED"/>
    <property type="match status" value="1"/>
</dbReference>
<sequence length="630" mass="68114">MGPAGEQSEVEQVQVIDTLSHASGSRTLPKGHRWVVVDVETSGLRAYAHRVLSVAALVLREDGSVEREYSTLVDPGCDPGPVHVHRLTRERLAGAPRFEQIAGELAEVLDGGTIVAHNAAFDYGFLDAEFRRAGTEIPARHRLCTLALSRRLELDVPDHKLSTLAAHWQVQQLLEHDAYDDARVLSEVFVRSALLAESLQLPLPVVDCLSRRPAYPDSVPRVPCEWKNPGRLSLDVGLVQGMKVVVTGQTVTPRVPLAGRMADAGLDVMNSVSRQTSVVVCNDPGVQTGKIRKAMAEGIPVVTEQQLEEMLTRVIPGEPKMRPVVEVAAPAAEPVIEPPPQAAPAEPLADVPSLPERMLTGQKPKLWQGRRVLLLGGTHLDAVLMRSRLVQLGARPSLNLTAAVTDVLMLEGGDSDRRMPRITARELPVLTKTDISAAVEKGVVPPHMRIESRISAPALARGEVIDLPARKMSWTVNVAWRAETDDFDVDVVAFLLGEDEKVDSDDDFVFYNNPSAEDGAVELSIDGSSEQSVRLDLAALPDECARIAIAAAIDGERTFGELGAVSVSVDGEDGTAATFVLDAGTTERTMVLTEIYRRAGKWRLRAVGQGYDDDLGGLVALYGVDVEEGN</sequence>
<dbReference type="InterPro" id="IPR003325">
    <property type="entry name" value="TerD"/>
</dbReference>
<evidence type="ECO:0000313" key="5">
    <source>
        <dbReference type="Proteomes" id="UP000325466"/>
    </source>
</evidence>
<evidence type="ECO:0000259" key="3">
    <source>
        <dbReference type="SMART" id="SM00479"/>
    </source>
</evidence>
<dbReference type="Gene3D" id="3.30.420.10">
    <property type="entry name" value="Ribonuclease H-like superfamily/Ribonuclease H"/>
    <property type="match status" value="1"/>
</dbReference>
<organism evidence="4 5">
    <name type="scientific">Rhodococcus aetherivorans</name>
    <dbReference type="NCBI Taxonomy" id="191292"/>
    <lineage>
        <taxon>Bacteria</taxon>
        <taxon>Bacillati</taxon>
        <taxon>Actinomycetota</taxon>
        <taxon>Actinomycetes</taxon>
        <taxon>Mycobacteriales</taxon>
        <taxon>Nocardiaceae</taxon>
        <taxon>Rhodococcus</taxon>
    </lineage>
</organism>
<keyword evidence="4" id="KW-0808">Transferase</keyword>
<dbReference type="SMART" id="SM00479">
    <property type="entry name" value="EXOIII"/>
    <property type="match status" value="1"/>
</dbReference>
<gene>
    <name evidence="4" type="ORF">RAJCM14343_0526</name>
</gene>
<dbReference type="InterPro" id="IPR051324">
    <property type="entry name" value="Stress/Tellurium_Resist"/>
</dbReference>
<dbReference type="Gene3D" id="2.60.60.30">
    <property type="entry name" value="sav2460 like domains"/>
    <property type="match status" value="1"/>
</dbReference>
<dbReference type="InterPro" id="IPR036420">
    <property type="entry name" value="BRCT_dom_sf"/>
</dbReference>
<dbReference type="GO" id="GO:0003887">
    <property type="term" value="F:DNA-directed DNA polymerase activity"/>
    <property type="evidence" value="ECO:0007669"/>
    <property type="project" value="UniProtKB-EC"/>
</dbReference>
<dbReference type="InterPro" id="IPR012337">
    <property type="entry name" value="RNaseH-like_sf"/>
</dbReference>
<dbReference type="Gene3D" id="3.40.50.10190">
    <property type="entry name" value="BRCT domain"/>
    <property type="match status" value="1"/>
</dbReference>
<dbReference type="CDD" id="cd06974">
    <property type="entry name" value="TerD_like"/>
    <property type="match status" value="1"/>
</dbReference>
<dbReference type="Pfam" id="PF00929">
    <property type="entry name" value="RNase_T"/>
    <property type="match status" value="1"/>
</dbReference>
<feature type="domain" description="Exonuclease" evidence="3">
    <location>
        <begin position="33"/>
        <end position="198"/>
    </location>
</feature>
<dbReference type="Pfam" id="PF02342">
    <property type="entry name" value="TerD"/>
    <property type="match status" value="1"/>
</dbReference>
<dbReference type="EMBL" id="BLAH01000017">
    <property type="protein sequence ID" value="GES35279.1"/>
    <property type="molecule type" value="Genomic_DNA"/>
</dbReference>
<keyword evidence="5" id="KW-1185">Reference proteome</keyword>
<dbReference type="InterPro" id="IPR006054">
    <property type="entry name" value="DnaQ"/>
</dbReference>
<feature type="domain" description="BRCT" evidence="2">
    <location>
        <begin position="364"/>
        <end position="442"/>
    </location>
</feature>
<feature type="domain" description="BRCT" evidence="2">
    <location>
        <begin position="236"/>
        <end position="314"/>
    </location>
</feature>
<dbReference type="CDD" id="cd06127">
    <property type="entry name" value="DEDDh"/>
    <property type="match status" value="1"/>
</dbReference>
<dbReference type="InterPro" id="IPR013520">
    <property type="entry name" value="Ribonucl_H"/>
</dbReference>
<dbReference type="Proteomes" id="UP000325466">
    <property type="component" value="Unassembled WGS sequence"/>
</dbReference>
<dbReference type="SUPFAM" id="SSF52113">
    <property type="entry name" value="BRCT domain"/>
    <property type="match status" value="1"/>
</dbReference>
<accession>A0ABQ0YFJ8</accession>
<comment type="similarity">
    <text evidence="1">Belongs to the CAPAB/TerDEXZ family.</text>
</comment>
<evidence type="ECO:0000259" key="2">
    <source>
        <dbReference type="SMART" id="SM00292"/>
    </source>
</evidence>
<name>A0ABQ0YFJ8_9NOCA</name>
<comment type="caution">
    <text evidence="4">The sequence shown here is derived from an EMBL/GenBank/DDBJ whole genome shotgun (WGS) entry which is preliminary data.</text>
</comment>
<protein>
    <submittedName>
        <fullName evidence="4">DNA polymerase III epsilon subunit</fullName>
        <ecNumber evidence="4">2.7.7.7</ecNumber>
    </submittedName>
</protein>
<evidence type="ECO:0000256" key="1">
    <source>
        <dbReference type="ARBA" id="ARBA00008775"/>
    </source>
</evidence>
<proteinExistence type="inferred from homology"/>
<dbReference type="EC" id="2.7.7.7" evidence="4"/>